<dbReference type="PATRIC" id="fig|883077.3.peg.1024"/>
<accession>K0Z2M9</accession>
<feature type="region of interest" description="Disordered" evidence="4">
    <location>
        <begin position="110"/>
        <end position="129"/>
    </location>
</feature>
<evidence type="ECO:0000313" key="6">
    <source>
        <dbReference type="Proteomes" id="UP000003994"/>
    </source>
</evidence>
<evidence type="ECO:0000256" key="3">
    <source>
        <dbReference type="RuleBase" id="RU000524"/>
    </source>
</evidence>
<evidence type="ECO:0000256" key="1">
    <source>
        <dbReference type="ARBA" id="ARBA00023125"/>
    </source>
</evidence>
<keyword evidence="6" id="KW-1185">Reference proteome</keyword>
<dbReference type="EMBL" id="AGWQ01000006">
    <property type="protein sequence ID" value="EJZ86394.1"/>
    <property type="molecule type" value="Genomic_DNA"/>
</dbReference>
<dbReference type="eggNOG" id="COG0629">
    <property type="taxonomic scope" value="Bacteria"/>
</dbReference>
<feature type="region of interest" description="Disordered" evidence="4">
    <location>
        <begin position="178"/>
        <end position="217"/>
    </location>
</feature>
<protein>
    <recommendedName>
        <fullName evidence="3">Single-stranded DNA-binding protein</fullName>
    </recommendedName>
</protein>
<dbReference type="RefSeq" id="WP_006681224.1">
    <property type="nucleotide sequence ID" value="NZ_JH815209.1"/>
</dbReference>
<name>K0Z2M9_9ACTO</name>
<proteinExistence type="predicted"/>
<organism evidence="5 6">
    <name type="scientific">Schaalia turicensis ACS-279-V-Col4</name>
    <dbReference type="NCBI Taxonomy" id="883077"/>
    <lineage>
        <taxon>Bacteria</taxon>
        <taxon>Bacillati</taxon>
        <taxon>Actinomycetota</taxon>
        <taxon>Actinomycetes</taxon>
        <taxon>Actinomycetales</taxon>
        <taxon>Actinomycetaceae</taxon>
        <taxon>Schaalia</taxon>
    </lineage>
</organism>
<feature type="compositionally biased region" description="Polar residues" evidence="4">
    <location>
        <begin position="110"/>
        <end position="121"/>
    </location>
</feature>
<evidence type="ECO:0000256" key="4">
    <source>
        <dbReference type="SAM" id="MobiDB-lite"/>
    </source>
</evidence>
<evidence type="ECO:0000313" key="5">
    <source>
        <dbReference type="EMBL" id="EJZ86394.1"/>
    </source>
</evidence>
<dbReference type="GO" id="GO:0003697">
    <property type="term" value="F:single-stranded DNA binding"/>
    <property type="evidence" value="ECO:0007669"/>
    <property type="project" value="InterPro"/>
</dbReference>
<dbReference type="InterPro" id="IPR000424">
    <property type="entry name" value="Primosome_PriB/ssb"/>
</dbReference>
<dbReference type="InterPro" id="IPR012340">
    <property type="entry name" value="NA-bd_OB-fold"/>
</dbReference>
<evidence type="ECO:0000256" key="2">
    <source>
        <dbReference type="PROSITE-ProRule" id="PRU00252"/>
    </source>
</evidence>
<dbReference type="CDD" id="cd04496">
    <property type="entry name" value="SSB_OBF"/>
    <property type="match status" value="1"/>
</dbReference>
<feature type="compositionally biased region" description="Polar residues" evidence="4">
    <location>
        <begin position="203"/>
        <end position="215"/>
    </location>
</feature>
<keyword evidence="1 2" id="KW-0238">DNA-binding</keyword>
<dbReference type="Gene3D" id="2.40.50.140">
    <property type="entry name" value="Nucleic acid-binding proteins"/>
    <property type="match status" value="1"/>
</dbReference>
<comment type="caution">
    <text evidence="5">The sequence shown here is derived from an EMBL/GenBank/DDBJ whole genome shotgun (WGS) entry which is preliminary data.</text>
</comment>
<dbReference type="SUPFAM" id="SSF50249">
    <property type="entry name" value="Nucleic acid-binding proteins"/>
    <property type="match status" value="1"/>
</dbReference>
<reference evidence="5 6" key="1">
    <citation type="submission" date="2012-07" db="EMBL/GenBank/DDBJ databases">
        <title>The Genome Sequence of Actinomyces turicensis ACS-279-V-COL4.</title>
        <authorList>
            <consortium name="The Broad Institute Genome Sequencing Platform"/>
            <person name="Earl A."/>
            <person name="Ward D."/>
            <person name="Feldgarden M."/>
            <person name="Gevers D."/>
            <person name="Saerens B."/>
            <person name="Vaneechoutte M."/>
            <person name="Walker B."/>
            <person name="Young S.K."/>
            <person name="Zeng Q."/>
            <person name="Gargeya S."/>
            <person name="Fitzgerald M."/>
            <person name="Haas B."/>
            <person name="Abouelleil A."/>
            <person name="Alvarado L."/>
            <person name="Arachchi H.M."/>
            <person name="Berlin A."/>
            <person name="Chapman S.B."/>
            <person name="Goldberg J."/>
            <person name="Griggs A."/>
            <person name="Gujja S."/>
            <person name="Hansen M."/>
            <person name="Howarth C."/>
            <person name="Imamovic A."/>
            <person name="Larimer J."/>
            <person name="McCowen C."/>
            <person name="Montmayeur A."/>
            <person name="Murphy C."/>
            <person name="Neiman D."/>
            <person name="Pearson M."/>
            <person name="Priest M."/>
            <person name="Roberts A."/>
            <person name="Saif S."/>
            <person name="Shea T."/>
            <person name="Sisk P."/>
            <person name="Sykes S."/>
            <person name="Wortman J."/>
            <person name="Nusbaum C."/>
            <person name="Birren B."/>
        </authorList>
    </citation>
    <scope>NUCLEOTIDE SEQUENCE [LARGE SCALE GENOMIC DNA]</scope>
    <source>
        <strain evidence="5 6">ACS-279-V-Col4</strain>
    </source>
</reference>
<dbReference type="NCBIfam" id="TIGR00621">
    <property type="entry name" value="ssb"/>
    <property type="match status" value="1"/>
</dbReference>
<gene>
    <name evidence="5" type="ORF">HMPREF9241_01019</name>
</gene>
<dbReference type="InterPro" id="IPR011344">
    <property type="entry name" value="ssDNA-bd"/>
</dbReference>
<dbReference type="AlphaFoldDB" id="K0Z2M9"/>
<dbReference type="GO" id="GO:0006260">
    <property type="term" value="P:DNA replication"/>
    <property type="evidence" value="ECO:0007669"/>
    <property type="project" value="InterPro"/>
</dbReference>
<dbReference type="PROSITE" id="PS50935">
    <property type="entry name" value="SSB"/>
    <property type="match status" value="1"/>
</dbReference>
<dbReference type="HOGENOM" id="CLU_1145321_0_0_11"/>
<dbReference type="Pfam" id="PF00436">
    <property type="entry name" value="SSB"/>
    <property type="match status" value="1"/>
</dbReference>
<dbReference type="STRING" id="883077.HMPREF9241_01019"/>
<sequence>MSDTTITLRGRIGTDLRVSKTANNHVTIRFRLAVTHWFASADGVLTQGRTQWYSVHAWDRLADNALHSLAKGEPVIVTGRPRANAWKDSDGNIRSEVVINAQAIGHDLTSGRSTWTKNMPSPSEGGSVLSSRDEAVATLTSTSDVSGANVRMSSGGGVSDPLGASFEDSPLTALNAIGEESEGDTAPLTGPECGDEACDGSCGQEQSSTLKTTVGKNRRVDQAKVKTKGNFTYPKDKCPEDK</sequence>
<dbReference type="Proteomes" id="UP000003994">
    <property type="component" value="Unassembled WGS sequence"/>
</dbReference>